<feature type="region of interest" description="Disordered" evidence="1">
    <location>
        <begin position="1"/>
        <end position="41"/>
    </location>
</feature>
<dbReference type="AlphaFoldDB" id="A0A381Y0I4"/>
<protein>
    <submittedName>
        <fullName evidence="2">Uncharacterized protein</fullName>
    </submittedName>
</protein>
<sequence length="41" mass="4300">MKIGFDSESIDCAEGPCGSSVSSSASEEHPVKNKKNAKNET</sequence>
<evidence type="ECO:0000256" key="1">
    <source>
        <dbReference type="SAM" id="MobiDB-lite"/>
    </source>
</evidence>
<name>A0A381Y0I4_9ZZZZ</name>
<evidence type="ECO:0000313" key="2">
    <source>
        <dbReference type="EMBL" id="SVA70569.1"/>
    </source>
</evidence>
<proteinExistence type="predicted"/>
<accession>A0A381Y0I4</accession>
<reference evidence="2" key="1">
    <citation type="submission" date="2018-05" db="EMBL/GenBank/DDBJ databases">
        <authorList>
            <person name="Lanie J.A."/>
            <person name="Ng W.-L."/>
            <person name="Kazmierczak K.M."/>
            <person name="Andrzejewski T.M."/>
            <person name="Davidsen T.M."/>
            <person name="Wayne K.J."/>
            <person name="Tettelin H."/>
            <person name="Glass J.I."/>
            <person name="Rusch D."/>
            <person name="Podicherti R."/>
            <person name="Tsui H.-C.T."/>
            <person name="Winkler M.E."/>
        </authorList>
    </citation>
    <scope>NUCLEOTIDE SEQUENCE</scope>
</reference>
<organism evidence="2">
    <name type="scientific">marine metagenome</name>
    <dbReference type="NCBI Taxonomy" id="408172"/>
    <lineage>
        <taxon>unclassified sequences</taxon>
        <taxon>metagenomes</taxon>
        <taxon>ecological metagenomes</taxon>
    </lineage>
</organism>
<feature type="compositionally biased region" description="Basic and acidic residues" evidence="1">
    <location>
        <begin position="26"/>
        <end position="41"/>
    </location>
</feature>
<dbReference type="EMBL" id="UINC01017071">
    <property type="protein sequence ID" value="SVA70569.1"/>
    <property type="molecule type" value="Genomic_DNA"/>
</dbReference>
<gene>
    <name evidence="2" type="ORF">METZ01_LOCUS123423</name>
</gene>